<dbReference type="EMBL" id="JAAEDI010000028">
    <property type="protein sequence ID" value="MBR0652398.1"/>
    <property type="molecule type" value="Genomic_DNA"/>
</dbReference>
<sequence length="326" mass="33931">MAQTRRATLGLMAGMLPGLAAAQSQAPWPNRPIRLVIPWPPGQATDLAGRVIAQRLQEKLGQPVVPENRAGAGGTIGADVVAKAAPDGYTLLAGSSGPLTIAPLLQRLPFDVTRDIAPIAMMGVSPYVLAVKPDFPARTTAEFIALLKARPGHYTFGSSGTAATAHLITEAFNAAAGIEALHVPFPGSAPAMTALIGGQINYCIETMAAVMPLVRQGALRALGISLSAGSTLAPEIEPFAKVGGGLAGFDAGAWLGLMGPANLPAPILERLSNEVVQGMAVPEVRSRFESISVEPIPRATAAFATYLVEQRALFQGIIQRNNIRLE</sequence>
<evidence type="ECO:0000256" key="1">
    <source>
        <dbReference type="ARBA" id="ARBA00006987"/>
    </source>
</evidence>
<dbReference type="Gene3D" id="3.40.190.10">
    <property type="entry name" value="Periplasmic binding protein-like II"/>
    <property type="match status" value="1"/>
</dbReference>
<evidence type="ECO:0000256" key="2">
    <source>
        <dbReference type="SAM" id="SignalP"/>
    </source>
</evidence>
<gene>
    <name evidence="3" type="ORF">GXW78_22265</name>
</gene>
<reference evidence="4" key="1">
    <citation type="journal article" date="2021" name="Syst. Appl. Microbiol.">
        <title>Roseomonas hellenica sp. nov., isolated from roots of wild-growing Alkanna tinctoria.</title>
        <authorList>
            <person name="Rat A."/>
            <person name="Naranjo H.D."/>
            <person name="Lebbe L."/>
            <person name="Cnockaert M."/>
            <person name="Krigas N."/>
            <person name="Grigoriadou K."/>
            <person name="Maloupa E."/>
            <person name="Willems A."/>
        </authorList>
    </citation>
    <scope>NUCLEOTIDE SEQUENCE [LARGE SCALE GENOMIC DNA]</scope>
    <source>
        <strain evidence="4">LMG 31159</strain>
    </source>
</reference>
<dbReference type="SUPFAM" id="SSF53850">
    <property type="entry name" value="Periplasmic binding protein-like II"/>
    <property type="match status" value="1"/>
</dbReference>
<accession>A0ABS5EMY1</accession>
<dbReference type="Proteomes" id="UP000698752">
    <property type="component" value="Unassembled WGS sequence"/>
</dbReference>
<evidence type="ECO:0000313" key="4">
    <source>
        <dbReference type="Proteomes" id="UP000698752"/>
    </source>
</evidence>
<dbReference type="PIRSF" id="PIRSF017082">
    <property type="entry name" value="YflP"/>
    <property type="match status" value="1"/>
</dbReference>
<keyword evidence="4" id="KW-1185">Reference proteome</keyword>
<feature type="chain" id="PRO_5046228884" evidence="2">
    <location>
        <begin position="23"/>
        <end position="326"/>
    </location>
</feature>
<dbReference type="CDD" id="cd07012">
    <property type="entry name" value="PBP2_Bug_TTT"/>
    <property type="match status" value="1"/>
</dbReference>
<dbReference type="InterPro" id="IPR042100">
    <property type="entry name" value="Bug_dom1"/>
</dbReference>
<feature type="signal peptide" evidence="2">
    <location>
        <begin position="1"/>
        <end position="22"/>
    </location>
</feature>
<dbReference type="InterPro" id="IPR005064">
    <property type="entry name" value="BUG"/>
</dbReference>
<comment type="caution">
    <text evidence="3">The sequence shown here is derived from an EMBL/GenBank/DDBJ whole genome shotgun (WGS) entry which is preliminary data.</text>
</comment>
<protein>
    <submittedName>
        <fullName evidence="3">Tripartite tricarboxylate transporter substrate binding protein</fullName>
    </submittedName>
</protein>
<comment type="similarity">
    <text evidence="1">Belongs to the UPF0065 (bug) family.</text>
</comment>
<name>A0ABS5EMY1_9PROT</name>
<dbReference type="Gene3D" id="3.40.190.150">
    <property type="entry name" value="Bordetella uptake gene, domain 1"/>
    <property type="match status" value="1"/>
</dbReference>
<dbReference type="PANTHER" id="PTHR42928:SF5">
    <property type="entry name" value="BLR1237 PROTEIN"/>
    <property type="match status" value="1"/>
</dbReference>
<keyword evidence="2" id="KW-0732">Signal</keyword>
<dbReference type="Pfam" id="PF03401">
    <property type="entry name" value="TctC"/>
    <property type="match status" value="1"/>
</dbReference>
<evidence type="ECO:0000313" key="3">
    <source>
        <dbReference type="EMBL" id="MBR0652398.1"/>
    </source>
</evidence>
<dbReference type="PANTHER" id="PTHR42928">
    <property type="entry name" value="TRICARBOXYLATE-BINDING PROTEIN"/>
    <property type="match status" value="1"/>
</dbReference>
<organism evidence="3 4">
    <name type="scientific">Neoroseomonas terrae</name>
    <dbReference type="NCBI Taxonomy" id="424799"/>
    <lineage>
        <taxon>Bacteria</taxon>
        <taxon>Pseudomonadati</taxon>
        <taxon>Pseudomonadota</taxon>
        <taxon>Alphaproteobacteria</taxon>
        <taxon>Acetobacterales</taxon>
        <taxon>Acetobacteraceae</taxon>
        <taxon>Neoroseomonas</taxon>
    </lineage>
</organism>
<dbReference type="RefSeq" id="WP_211871117.1">
    <property type="nucleotide sequence ID" value="NZ_JAAEDI010000028.1"/>
</dbReference>
<proteinExistence type="inferred from homology"/>